<dbReference type="SUPFAM" id="SSF48403">
    <property type="entry name" value="Ankyrin repeat"/>
    <property type="match status" value="1"/>
</dbReference>
<dbReference type="PRINTS" id="PR01415">
    <property type="entry name" value="ANKYRIN"/>
</dbReference>
<dbReference type="InterPro" id="IPR002110">
    <property type="entry name" value="Ankyrin_rpt"/>
</dbReference>
<gene>
    <name evidence="4" type="ORF">MEDL_7607</name>
</gene>
<comment type="caution">
    <text evidence="4">The sequence shown here is derived from an EMBL/GenBank/DDBJ whole genome shotgun (WGS) entry which is preliminary data.</text>
</comment>
<dbReference type="OrthoDB" id="445896at2759"/>
<evidence type="ECO:0000256" key="1">
    <source>
        <dbReference type="ARBA" id="ARBA00022737"/>
    </source>
</evidence>
<proteinExistence type="predicted"/>
<evidence type="ECO:0000313" key="4">
    <source>
        <dbReference type="EMBL" id="CAG2192447.1"/>
    </source>
</evidence>
<dbReference type="PROSITE" id="PS50297">
    <property type="entry name" value="ANK_REP_REGION"/>
    <property type="match status" value="2"/>
</dbReference>
<feature type="repeat" description="ANK" evidence="3">
    <location>
        <begin position="46"/>
        <end position="78"/>
    </location>
</feature>
<keyword evidence="5" id="KW-1185">Reference proteome</keyword>
<dbReference type="Gene3D" id="3.40.50.300">
    <property type="entry name" value="P-loop containing nucleotide triphosphate hydrolases"/>
    <property type="match status" value="2"/>
</dbReference>
<protein>
    <recommendedName>
        <fullName evidence="6">Non-specific serine/threonine protein kinase</fullName>
    </recommendedName>
</protein>
<dbReference type="SUPFAM" id="SSF52540">
    <property type="entry name" value="P-loop containing nucleoside triphosphate hydrolases"/>
    <property type="match status" value="1"/>
</dbReference>
<dbReference type="EMBL" id="CAJPWZ010000390">
    <property type="protein sequence ID" value="CAG2192447.1"/>
    <property type="molecule type" value="Genomic_DNA"/>
</dbReference>
<sequence length="511" mass="57135">MEDLNEKFLSATMYGKVAEVQKYLDEGADLKKYLDEGADLNYMDKTNLTALHKASAFGHIEIVCLLLDRGSDPNKNRLGDSALHLAAGRGHVDIVRLLIDHGSDLNMKNWVGALEVTPSITDVEYGEFQKAGLPLEVQNLDKQSASVFSGLLQDESYHHYEARIMLVGEPGIGKTTIARYLVGKGPTKFRVATDGIELYNDLLFMDGKTKQWLDGKQDFSLYDLTVSRSLLPSTGSMLKKGRSVDGTSISYRDQNTDKKTTSHILCATEKDKQSAAKQPQKSLSLDLGTQMCSLYSQQIECLRQNKLDTCCSSAINHEKLDTTDDKIRSPNKHIPSTAITNPGVIKRLKGFFGVSKEVSEIKVISQEYFLKESLRVGKKGLHQKQIAPVIILDFGGQDIFYSTHQTFLTYRAIYILVINGSRTLDDPCPFEQYIPGRCGHKTARDYLKFWANTIITYCKGGGQGYPKIMIVLTHKDKIKPENIEVRRKELFAEIAKMFRRDSSDSTFGNGG</sequence>
<dbReference type="SMART" id="SM00248">
    <property type="entry name" value="ANK"/>
    <property type="match status" value="2"/>
</dbReference>
<evidence type="ECO:0000256" key="3">
    <source>
        <dbReference type="PROSITE-ProRule" id="PRU00023"/>
    </source>
</evidence>
<evidence type="ECO:0008006" key="6">
    <source>
        <dbReference type="Google" id="ProtNLM"/>
    </source>
</evidence>
<dbReference type="InterPro" id="IPR027417">
    <property type="entry name" value="P-loop_NTPase"/>
</dbReference>
<feature type="repeat" description="ANK" evidence="3">
    <location>
        <begin position="78"/>
        <end position="110"/>
    </location>
</feature>
<evidence type="ECO:0000313" key="5">
    <source>
        <dbReference type="Proteomes" id="UP000683360"/>
    </source>
</evidence>
<name>A0A8S3QAI9_MYTED</name>
<accession>A0A8S3QAI9</accession>
<dbReference type="Gene3D" id="1.25.40.20">
    <property type="entry name" value="Ankyrin repeat-containing domain"/>
    <property type="match status" value="1"/>
</dbReference>
<dbReference type="AlphaFoldDB" id="A0A8S3QAI9"/>
<dbReference type="PROSITE" id="PS50088">
    <property type="entry name" value="ANK_REPEAT"/>
    <property type="match status" value="2"/>
</dbReference>
<keyword evidence="2 3" id="KW-0040">ANK repeat</keyword>
<evidence type="ECO:0000256" key="2">
    <source>
        <dbReference type="ARBA" id="ARBA00023043"/>
    </source>
</evidence>
<dbReference type="PANTHER" id="PTHR24171">
    <property type="entry name" value="ANKYRIN REPEAT DOMAIN-CONTAINING PROTEIN 39-RELATED"/>
    <property type="match status" value="1"/>
</dbReference>
<organism evidence="4 5">
    <name type="scientific">Mytilus edulis</name>
    <name type="common">Blue mussel</name>
    <dbReference type="NCBI Taxonomy" id="6550"/>
    <lineage>
        <taxon>Eukaryota</taxon>
        <taxon>Metazoa</taxon>
        <taxon>Spiralia</taxon>
        <taxon>Lophotrochozoa</taxon>
        <taxon>Mollusca</taxon>
        <taxon>Bivalvia</taxon>
        <taxon>Autobranchia</taxon>
        <taxon>Pteriomorphia</taxon>
        <taxon>Mytilida</taxon>
        <taxon>Mytiloidea</taxon>
        <taxon>Mytilidae</taxon>
        <taxon>Mytilinae</taxon>
        <taxon>Mytilus</taxon>
    </lineage>
</organism>
<dbReference type="Pfam" id="PF12796">
    <property type="entry name" value="Ank_2"/>
    <property type="match status" value="1"/>
</dbReference>
<dbReference type="InterPro" id="IPR036770">
    <property type="entry name" value="Ankyrin_rpt-contain_sf"/>
</dbReference>
<reference evidence="4" key="1">
    <citation type="submission" date="2021-03" db="EMBL/GenBank/DDBJ databases">
        <authorList>
            <person name="Bekaert M."/>
        </authorList>
    </citation>
    <scope>NUCLEOTIDE SEQUENCE</scope>
</reference>
<dbReference type="Proteomes" id="UP000683360">
    <property type="component" value="Unassembled WGS sequence"/>
</dbReference>
<keyword evidence="1" id="KW-0677">Repeat</keyword>